<dbReference type="InterPro" id="IPR013187">
    <property type="entry name" value="F-box-assoc_dom_typ3"/>
</dbReference>
<dbReference type="NCBIfam" id="TIGR01640">
    <property type="entry name" value="F_box_assoc_1"/>
    <property type="match status" value="1"/>
</dbReference>
<gene>
    <name evidence="4" type="primary">LOC104705176</name>
</gene>
<dbReference type="SMART" id="SM00256">
    <property type="entry name" value="FBOX"/>
    <property type="match status" value="1"/>
</dbReference>
<evidence type="ECO:0000313" key="4">
    <source>
        <dbReference type="RefSeq" id="XP_019082751.1"/>
    </source>
</evidence>
<dbReference type="SUPFAM" id="SSF81383">
    <property type="entry name" value="F-box domain"/>
    <property type="match status" value="1"/>
</dbReference>
<evidence type="ECO:0000259" key="2">
    <source>
        <dbReference type="SMART" id="SM00256"/>
    </source>
</evidence>
<proteinExistence type="predicted"/>
<feature type="region of interest" description="Disordered" evidence="1">
    <location>
        <begin position="1"/>
        <end position="29"/>
    </location>
</feature>
<accession>A0ABM1Q7L3</accession>
<dbReference type="Pfam" id="PF00646">
    <property type="entry name" value="F-box"/>
    <property type="match status" value="1"/>
</dbReference>
<dbReference type="Gene3D" id="1.20.1280.50">
    <property type="match status" value="1"/>
</dbReference>
<reference evidence="3" key="1">
    <citation type="journal article" date="2014" name="Nat. Commun.">
        <title>The emerging biofuel crop Camelina sativa retains a highly undifferentiated hexaploid genome structure.</title>
        <authorList>
            <person name="Kagale S."/>
            <person name="Koh C."/>
            <person name="Nixon J."/>
            <person name="Bollina V."/>
            <person name="Clarke W.E."/>
            <person name="Tuteja R."/>
            <person name="Spillane C."/>
            <person name="Robinson S.J."/>
            <person name="Links M.G."/>
            <person name="Clarke C."/>
            <person name="Higgins E.E."/>
            <person name="Huebert T."/>
            <person name="Sharpe A.G."/>
            <person name="Parkin I.A."/>
        </authorList>
    </citation>
    <scope>NUCLEOTIDE SEQUENCE [LARGE SCALE GENOMIC DNA]</scope>
    <source>
        <strain evidence="3">cv. DH55</strain>
    </source>
</reference>
<sequence length="321" mass="36611">MKTEQQNVSEEDLVAVTGRNTRSKTSSNSVEPLPVDLIVEICSRLPAKSMSRCRCVSKLWASSLCLPYFTELFLTRSLARPNLLFACRKNKHVFFFSSPQPQNLDDNNSSSPLAASYLMKIPYYATLFERCTSVRGLMFLGDDRILMGKEHNVSVICNPSTGKSLPLPKIKLKTKKFRFFEDTNSDCSHLINYNGKLASRGSHQWNNNRLNGSCTSIKLRVLQDFEKHEWSEHIYQLPAFWSNTVGSFTSLRVVGVTLTNEIVFSFSYIEKPFYVFYYNAERNTIRRVQGLEAFECYSILYTFLDHVGDVSVKLKEGSSSS</sequence>
<evidence type="ECO:0000313" key="3">
    <source>
        <dbReference type="Proteomes" id="UP000694864"/>
    </source>
</evidence>
<feature type="domain" description="F-box" evidence="2">
    <location>
        <begin position="33"/>
        <end position="73"/>
    </location>
</feature>
<protein>
    <submittedName>
        <fullName evidence="4">F-box protein DOR-like</fullName>
    </submittedName>
</protein>
<dbReference type="RefSeq" id="XP_019082751.1">
    <property type="nucleotide sequence ID" value="XM_019227206.1"/>
</dbReference>
<dbReference type="GeneID" id="104705176"/>
<dbReference type="Pfam" id="PF08268">
    <property type="entry name" value="FBA_3"/>
    <property type="match status" value="2"/>
</dbReference>
<keyword evidence="3" id="KW-1185">Reference proteome</keyword>
<dbReference type="Proteomes" id="UP000694864">
    <property type="component" value="Chromosome 7"/>
</dbReference>
<feature type="compositionally biased region" description="Polar residues" evidence="1">
    <location>
        <begin position="18"/>
        <end position="29"/>
    </location>
</feature>
<evidence type="ECO:0000256" key="1">
    <source>
        <dbReference type="SAM" id="MobiDB-lite"/>
    </source>
</evidence>
<dbReference type="InterPro" id="IPR001810">
    <property type="entry name" value="F-box_dom"/>
</dbReference>
<reference evidence="4" key="2">
    <citation type="submission" date="2025-08" db="UniProtKB">
        <authorList>
            <consortium name="RefSeq"/>
        </authorList>
    </citation>
    <scope>IDENTIFICATION</scope>
    <source>
        <tissue evidence="4">Leaf</tissue>
    </source>
</reference>
<organism evidence="3 4">
    <name type="scientific">Camelina sativa</name>
    <name type="common">False flax</name>
    <name type="synonym">Myagrum sativum</name>
    <dbReference type="NCBI Taxonomy" id="90675"/>
    <lineage>
        <taxon>Eukaryota</taxon>
        <taxon>Viridiplantae</taxon>
        <taxon>Streptophyta</taxon>
        <taxon>Embryophyta</taxon>
        <taxon>Tracheophyta</taxon>
        <taxon>Spermatophyta</taxon>
        <taxon>Magnoliopsida</taxon>
        <taxon>eudicotyledons</taxon>
        <taxon>Gunneridae</taxon>
        <taxon>Pentapetalae</taxon>
        <taxon>rosids</taxon>
        <taxon>malvids</taxon>
        <taxon>Brassicales</taxon>
        <taxon>Brassicaceae</taxon>
        <taxon>Camelineae</taxon>
        <taxon>Camelina</taxon>
    </lineage>
</organism>
<dbReference type="InterPro" id="IPR036047">
    <property type="entry name" value="F-box-like_dom_sf"/>
</dbReference>
<dbReference type="InterPro" id="IPR017451">
    <property type="entry name" value="F-box-assoc_interact_dom"/>
</dbReference>
<dbReference type="PANTHER" id="PTHR31111:SF125">
    <property type="entry name" value="F-BOX PROTEIN CPR30-LIKE"/>
    <property type="match status" value="1"/>
</dbReference>
<name>A0ABM1Q7L3_CAMSA</name>
<dbReference type="PANTHER" id="PTHR31111">
    <property type="entry name" value="BNAA05G37150D PROTEIN-RELATED"/>
    <property type="match status" value="1"/>
</dbReference>